<feature type="chain" id="PRO_5003396511" description="Secreted protein" evidence="2">
    <location>
        <begin position="23"/>
        <end position="201"/>
    </location>
</feature>
<dbReference type="OrthoDB" id="5567186at2"/>
<dbReference type="Proteomes" id="UP000008888">
    <property type="component" value="Chromosome"/>
</dbReference>
<keyword evidence="1" id="KW-1133">Transmembrane helix</keyword>
<keyword evidence="4" id="KW-1185">Reference proteome</keyword>
<evidence type="ECO:0000256" key="1">
    <source>
        <dbReference type="SAM" id="Phobius"/>
    </source>
</evidence>
<feature type="signal peptide" evidence="2">
    <location>
        <begin position="1"/>
        <end position="22"/>
    </location>
</feature>
<accession>G0A7C2</accession>
<dbReference type="KEGG" id="mmt:Metme_0978"/>
<feature type="transmembrane region" description="Helical" evidence="1">
    <location>
        <begin position="173"/>
        <end position="191"/>
    </location>
</feature>
<evidence type="ECO:0000256" key="2">
    <source>
        <dbReference type="SAM" id="SignalP"/>
    </source>
</evidence>
<reference key="2">
    <citation type="submission" date="2011-05" db="EMBL/GenBank/DDBJ databases">
        <title>Complete genome sequence of the aerobic marine methanotroph Methylomonas methanica MC09.</title>
        <authorList>
            <person name="Boden R."/>
            <person name="Cunliffe M."/>
            <person name="Scanlan J."/>
            <person name="Moussard H."/>
            <person name="Kits K.D."/>
            <person name="Klotz M."/>
            <person name="Jetten M."/>
            <person name="Vuilleumier S."/>
            <person name="Han J."/>
            <person name="Peters L."/>
            <person name="Mikhailova N."/>
            <person name="Teshima H."/>
            <person name="Tapia R."/>
            <person name="Kyrpides N."/>
            <person name="Ivanova N."/>
            <person name="Pagani I."/>
            <person name="Cheng J.-F."/>
            <person name="Goodwin L."/>
            <person name="Han C."/>
            <person name="Hauser L."/>
            <person name="Land M."/>
            <person name="Lapidus A."/>
            <person name="Lucas S."/>
            <person name="Pitluck S."/>
            <person name="Woyke T."/>
            <person name="Stein L.Y."/>
            <person name="Murrell C."/>
        </authorList>
    </citation>
    <scope>NUCLEOTIDE SEQUENCE</scope>
    <source>
        <strain>MC09</strain>
    </source>
</reference>
<dbReference type="HOGENOM" id="CLU_1359082_0_0_6"/>
<organism evidence="3 4">
    <name type="scientific">Methylomonas methanica (strain DSM 25384 / MC09)</name>
    <dbReference type="NCBI Taxonomy" id="857087"/>
    <lineage>
        <taxon>Bacteria</taxon>
        <taxon>Pseudomonadati</taxon>
        <taxon>Pseudomonadota</taxon>
        <taxon>Gammaproteobacteria</taxon>
        <taxon>Methylococcales</taxon>
        <taxon>Methylococcaceae</taxon>
        <taxon>Methylomonas</taxon>
    </lineage>
</organism>
<keyword evidence="2" id="KW-0732">Signal</keyword>
<protein>
    <recommendedName>
        <fullName evidence="5">Secreted protein</fullName>
    </recommendedName>
</protein>
<evidence type="ECO:0000313" key="3">
    <source>
        <dbReference type="EMBL" id="AEF99415.1"/>
    </source>
</evidence>
<reference evidence="3 4" key="1">
    <citation type="journal article" date="2011" name="J. Bacteriol.">
        <title>Complete Genome Sequence of the Aerobic Marine Methanotroph Methylomonas methanica MC09.</title>
        <authorList>
            <person name="Boden R."/>
            <person name="Cunliffe M."/>
            <person name="Scanlan J."/>
            <person name="Moussard H."/>
            <person name="Kits K.D."/>
            <person name="Klotz M.G."/>
            <person name="Jetten M.S."/>
            <person name="Vuilleumier S."/>
            <person name="Han J."/>
            <person name="Peters L."/>
            <person name="Mikhailova N."/>
            <person name="Teshima H."/>
            <person name="Tapia R."/>
            <person name="Kyrpides N."/>
            <person name="Ivanova N."/>
            <person name="Pagani I."/>
            <person name="Cheng J.F."/>
            <person name="Goodwin L."/>
            <person name="Han C."/>
            <person name="Hauser L."/>
            <person name="Land M.L."/>
            <person name="Lapidus A."/>
            <person name="Lucas S."/>
            <person name="Pitluck S."/>
            <person name="Woyke T."/>
            <person name="Stein L."/>
            <person name="Murrell J.C."/>
        </authorList>
    </citation>
    <scope>NUCLEOTIDE SEQUENCE [LARGE SCALE GENOMIC DNA]</scope>
    <source>
        <strain evidence="3 4">MC09</strain>
    </source>
</reference>
<proteinExistence type="predicted"/>
<evidence type="ECO:0008006" key="5">
    <source>
        <dbReference type="Google" id="ProtNLM"/>
    </source>
</evidence>
<reference evidence="4" key="3">
    <citation type="submission" date="2011-05" db="EMBL/GenBank/DDBJ databases">
        <title>Complete sequence of Methylomonas methanica MC09.</title>
        <authorList>
            <consortium name="US DOE Joint Genome Institute"/>
            <person name="Lucas S."/>
            <person name="Han J."/>
            <person name="Lapidus A."/>
            <person name="Cheng J.-F."/>
            <person name="Goodwin L."/>
            <person name="Pitluck S."/>
            <person name="Peters L."/>
            <person name="Mikhailova N."/>
            <person name="Teshima H."/>
            <person name="Han C."/>
            <person name="Tapia R."/>
            <person name="Land M."/>
            <person name="Hauser L."/>
            <person name="Kyrpides N."/>
            <person name="Ivanova N."/>
            <person name="Pagani I."/>
            <person name="Stein L."/>
            <person name="Woyke T."/>
        </authorList>
    </citation>
    <scope>NUCLEOTIDE SEQUENCE [LARGE SCALE GENOMIC DNA]</scope>
    <source>
        <strain evidence="4">MC09</strain>
    </source>
</reference>
<keyword evidence="1" id="KW-0812">Transmembrane</keyword>
<sequence length="201" mass="21899">MTTLFREFFLLTLLLFCSASIAAPVFQIDGNGILTGATGVDVGGTLFDVEFVDGDCVSLFDGCDSSDDFVFKEIGPAEEASKSLLEEVFVGVFDDDQTLTRGCETSSFFGCVIITPYKINPADSNFVFVNIANNRSNLSVDSFIGSSNLITFDTALFGDYTYARWSQVTTVPLPPAFYLWLTGLISLFAGYRPKKINKSIA</sequence>
<keyword evidence="1" id="KW-0472">Membrane</keyword>
<dbReference type="AlphaFoldDB" id="G0A7C2"/>
<name>G0A7C2_METMM</name>
<gene>
    <name evidence="3" type="ordered locus">Metme_0978</name>
</gene>
<dbReference type="EMBL" id="CP002738">
    <property type="protein sequence ID" value="AEF99415.1"/>
    <property type="molecule type" value="Genomic_DNA"/>
</dbReference>
<dbReference type="RefSeq" id="WP_013817682.1">
    <property type="nucleotide sequence ID" value="NC_015572.1"/>
</dbReference>
<evidence type="ECO:0000313" key="4">
    <source>
        <dbReference type="Proteomes" id="UP000008888"/>
    </source>
</evidence>